<dbReference type="GO" id="GO:0003677">
    <property type="term" value="F:DNA binding"/>
    <property type="evidence" value="ECO:0007669"/>
    <property type="project" value="InterPro"/>
</dbReference>
<dbReference type="AlphaFoldDB" id="A0A2I2KKW4"/>
<dbReference type="EMBL" id="FZMO01000040">
    <property type="protein sequence ID" value="SNQ46309.1"/>
    <property type="molecule type" value="Genomic_DNA"/>
</dbReference>
<dbReference type="OrthoDB" id="5118533at2"/>
<organism evidence="2 3">
    <name type="scientific">Frankia canadensis</name>
    <dbReference type="NCBI Taxonomy" id="1836972"/>
    <lineage>
        <taxon>Bacteria</taxon>
        <taxon>Bacillati</taxon>
        <taxon>Actinomycetota</taxon>
        <taxon>Actinomycetes</taxon>
        <taxon>Frankiales</taxon>
        <taxon>Frankiaceae</taxon>
        <taxon>Frankia</taxon>
    </lineage>
</organism>
<evidence type="ECO:0000313" key="3">
    <source>
        <dbReference type="Proteomes" id="UP000234331"/>
    </source>
</evidence>
<dbReference type="InterPro" id="IPR036894">
    <property type="entry name" value="YbaB-like_sf"/>
</dbReference>
<protein>
    <recommendedName>
        <fullName evidence="4">YbaB/EbfC DNA-binding family protein</fullName>
    </recommendedName>
</protein>
<sequence>MTLFDDSLMEAALAELARTEEITSRIRTEGAAVTFEASDRNRLLSVTVGAQGDVRELRFRGDGYRDLAPAELADLLVKTIEQARLGARAKALAGMRELMVDLPSPVGRLGEVASVDELVEELAGMFTRNQPDSGKPVAPPDGDGVWR</sequence>
<evidence type="ECO:0000256" key="1">
    <source>
        <dbReference type="SAM" id="MobiDB-lite"/>
    </source>
</evidence>
<dbReference type="Proteomes" id="UP000234331">
    <property type="component" value="Unassembled WGS sequence"/>
</dbReference>
<accession>A0A2I2KKW4</accession>
<name>A0A2I2KKW4_9ACTN</name>
<gene>
    <name evidence="2" type="ORF">FRACA_1340010</name>
</gene>
<keyword evidence="3" id="KW-1185">Reference proteome</keyword>
<evidence type="ECO:0000313" key="2">
    <source>
        <dbReference type="EMBL" id="SNQ46309.1"/>
    </source>
</evidence>
<dbReference type="RefSeq" id="WP_101830363.1">
    <property type="nucleotide sequence ID" value="NZ_FZMO01000040.1"/>
</dbReference>
<dbReference type="InterPro" id="IPR004401">
    <property type="entry name" value="YbaB/EbfC"/>
</dbReference>
<proteinExistence type="predicted"/>
<dbReference type="Gene3D" id="3.30.1310.10">
    <property type="entry name" value="Nucleoid-associated protein YbaB-like domain"/>
    <property type="match status" value="1"/>
</dbReference>
<reference evidence="2 3" key="1">
    <citation type="submission" date="2017-06" db="EMBL/GenBank/DDBJ databases">
        <authorList>
            <person name="Kim H.J."/>
            <person name="Triplett B.A."/>
        </authorList>
    </citation>
    <scope>NUCLEOTIDE SEQUENCE [LARGE SCALE GENOMIC DNA]</scope>
    <source>
        <strain evidence="2">FRACA_ARgP5</strain>
    </source>
</reference>
<feature type="region of interest" description="Disordered" evidence="1">
    <location>
        <begin position="127"/>
        <end position="147"/>
    </location>
</feature>
<evidence type="ECO:0008006" key="4">
    <source>
        <dbReference type="Google" id="ProtNLM"/>
    </source>
</evidence>
<dbReference type="Pfam" id="PF02575">
    <property type="entry name" value="YbaB_DNA_bd"/>
    <property type="match status" value="1"/>
</dbReference>